<evidence type="ECO:0000256" key="13">
    <source>
        <dbReference type="NCBIfam" id="TIGR03499"/>
    </source>
</evidence>
<evidence type="ECO:0000256" key="10">
    <source>
        <dbReference type="ARBA" id="ARBA00023136"/>
    </source>
</evidence>
<dbReference type="GO" id="GO:0044781">
    <property type="term" value="P:bacterial-type flagellum organization"/>
    <property type="evidence" value="ECO:0007669"/>
    <property type="project" value="UniProtKB-UniRule"/>
</dbReference>
<comment type="function">
    <text evidence="12">Necessary for flagellar biosynthesis. May be involved in translocation of the flagellum.</text>
</comment>
<keyword evidence="16" id="KW-0969">Cilium</keyword>
<evidence type="ECO:0000256" key="8">
    <source>
        <dbReference type="ARBA" id="ARBA00022927"/>
    </source>
</evidence>
<dbReference type="GO" id="GO:0005047">
    <property type="term" value="F:signal recognition particle binding"/>
    <property type="evidence" value="ECO:0007669"/>
    <property type="project" value="TreeGrafter"/>
</dbReference>
<dbReference type="InterPro" id="IPR000897">
    <property type="entry name" value="SRP54_GTPase_dom"/>
</dbReference>
<evidence type="ECO:0000256" key="7">
    <source>
        <dbReference type="ARBA" id="ARBA00022795"/>
    </source>
</evidence>
<organism evidence="16">
    <name type="scientific">Gracilinema caldarium</name>
    <dbReference type="NCBI Taxonomy" id="215591"/>
    <lineage>
        <taxon>Bacteria</taxon>
        <taxon>Pseudomonadati</taxon>
        <taxon>Spirochaetota</taxon>
        <taxon>Spirochaetia</taxon>
        <taxon>Spirochaetales</taxon>
        <taxon>Breznakiellaceae</taxon>
        <taxon>Gracilinema</taxon>
    </lineage>
</organism>
<evidence type="ECO:0000313" key="16">
    <source>
        <dbReference type="EMBL" id="HFH30124.1"/>
    </source>
</evidence>
<dbReference type="GO" id="GO:0003924">
    <property type="term" value="F:GTPase activity"/>
    <property type="evidence" value="ECO:0007669"/>
    <property type="project" value="UniProtKB-UniRule"/>
</dbReference>
<dbReference type="CDD" id="cd17873">
    <property type="entry name" value="FlhF"/>
    <property type="match status" value="1"/>
</dbReference>
<dbReference type="GO" id="GO:0005525">
    <property type="term" value="F:GTP binding"/>
    <property type="evidence" value="ECO:0007669"/>
    <property type="project" value="UniProtKB-UniRule"/>
</dbReference>
<feature type="domain" description="AAA+ ATPase" evidence="14">
    <location>
        <begin position="187"/>
        <end position="387"/>
    </location>
</feature>
<gene>
    <name evidence="16" type="primary">flhF</name>
    <name evidence="16" type="ORF">ENS59_11570</name>
</gene>
<comment type="similarity">
    <text evidence="2">Belongs to the GTP-binding SRP family.</text>
</comment>
<evidence type="ECO:0000256" key="3">
    <source>
        <dbReference type="ARBA" id="ARBA00014919"/>
    </source>
</evidence>
<keyword evidence="10" id="KW-0472">Membrane</keyword>
<evidence type="ECO:0000256" key="5">
    <source>
        <dbReference type="ARBA" id="ARBA00022475"/>
    </source>
</evidence>
<dbReference type="EMBL" id="DSVL01000356">
    <property type="protein sequence ID" value="HFH30124.1"/>
    <property type="molecule type" value="Genomic_DNA"/>
</dbReference>
<protein>
    <recommendedName>
        <fullName evidence="3 13">Flagellar biosynthesis protein FlhF</fullName>
    </recommendedName>
</protein>
<dbReference type="SUPFAM" id="SSF52540">
    <property type="entry name" value="P-loop containing nucleoside triphosphate hydrolases"/>
    <property type="match status" value="1"/>
</dbReference>
<keyword evidence="6" id="KW-0547">Nucleotide-binding</keyword>
<keyword evidence="11" id="KW-1006">Bacterial flagellum protein export</keyword>
<proteinExistence type="inferred from homology"/>
<name>A0A7C3IIA2_9SPIR</name>
<keyword evidence="16" id="KW-0282">Flagellum</keyword>
<dbReference type="FunFam" id="3.40.50.300:FF:000695">
    <property type="entry name" value="Flagellar biosynthesis regulator FlhF"/>
    <property type="match status" value="1"/>
</dbReference>
<dbReference type="GO" id="GO:0005886">
    <property type="term" value="C:plasma membrane"/>
    <property type="evidence" value="ECO:0007669"/>
    <property type="project" value="UniProtKB-SubCell"/>
</dbReference>
<evidence type="ECO:0000259" key="15">
    <source>
        <dbReference type="SMART" id="SM00962"/>
    </source>
</evidence>
<dbReference type="InterPro" id="IPR027417">
    <property type="entry name" value="P-loop_NTPase"/>
</dbReference>
<keyword evidence="5" id="KW-1003">Cell membrane</keyword>
<dbReference type="SMART" id="SM00962">
    <property type="entry name" value="SRP54"/>
    <property type="match status" value="1"/>
</dbReference>
<dbReference type="InterPro" id="IPR020006">
    <property type="entry name" value="FlhF"/>
</dbReference>
<evidence type="ECO:0000256" key="6">
    <source>
        <dbReference type="ARBA" id="ARBA00022741"/>
    </source>
</evidence>
<keyword evidence="9" id="KW-0342">GTP-binding</keyword>
<evidence type="ECO:0000256" key="1">
    <source>
        <dbReference type="ARBA" id="ARBA00004413"/>
    </source>
</evidence>
<keyword evidence="7" id="KW-1005">Bacterial flagellum biogenesis</keyword>
<dbReference type="GO" id="GO:0006614">
    <property type="term" value="P:SRP-dependent cotranslational protein targeting to membrane"/>
    <property type="evidence" value="ECO:0007669"/>
    <property type="project" value="UniProtKB-UniRule"/>
</dbReference>
<dbReference type="AlphaFoldDB" id="A0A7C3IIA2"/>
<dbReference type="Gene3D" id="1.20.120.1380">
    <property type="entry name" value="Flagellar FlhF biosynthesis protein, N domain"/>
    <property type="match status" value="1"/>
</dbReference>
<dbReference type="Pfam" id="PF00448">
    <property type="entry name" value="SRP54"/>
    <property type="match status" value="1"/>
</dbReference>
<dbReference type="Gene3D" id="3.40.50.300">
    <property type="entry name" value="P-loop containing nucleotide triphosphate hydrolases"/>
    <property type="match status" value="1"/>
</dbReference>
<dbReference type="InterPro" id="IPR047040">
    <property type="entry name" value="FlhF__GTPase_dom"/>
</dbReference>
<comment type="caution">
    <text evidence="16">The sequence shown here is derived from an EMBL/GenBank/DDBJ whole genome shotgun (WGS) entry which is preliminary data.</text>
</comment>
<comment type="subcellular location">
    <subcellularLocation>
        <location evidence="1">Cell membrane</location>
        <topology evidence="1">Peripheral membrane protein</topology>
        <orientation evidence="1">Cytoplasmic side</orientation>
    </subcellularLocation>
</comment>
<evidence type="ECO:0000259" key="14">
    <source>
        <dbReference type="SMART" id="SM00382"/>
    </source>
</evidence>
<keyword evidence="4" id="KW-0813">Transport</keyword>
<dbReference type="NCBIfam" id="TIGR03499">
    <property type="entry name" value="FlhF"/>
    <property type="match status" value="1"/>
</dbReference>
<evidence type="ECO:0000256" key="2">
    <source>
        <dbReference type="ARBA" id="ARBA00008531"/>
    </source>
</evidence>
<evidence type="ECO:0000256" key="4">
    <source>
        <dbReference type="ARBA" id="ARBA00022448"/>
    </source>
</evidence>
<dbReference type="InterPro" id="IPR003593">
    <property type="entry name" value="AAA+_ATPase"/>
</dbReference>
<accession>A0A7C3IIA2</accession>
<dbReference type="PANTHER" id="PTHR43134:SF3">
    <property type="entry name" value="FLAGELLAR BIOSYNTHESIS PROTEIN FLHF"/>
    <property type="match status" value="1"/>
</dbReference>
<dbReference type="PANTHER" id="PTHR43134">
    <property type="entry name" value="SIGNAL RECOGNITION PARTICLE RECEPTOR SUBUNIT ALPHA"/>
    <property type="match status" value="1"/>
</dbReference>
<dbReference type="SMART" id="SM00382">
    <property type="entry name" value="AAA"/>
    <property type="match status" value="1"/>
</dbReference>
<keyword evidence="8" id="KW-0653">Protein transport</keyword>
<sequence length="405" mass="45660">MEYFTEQAPTHAECIRKIKEKYGDNAKILMRKSVRIGGFLGLFARDGVEMTGIVSNETPLRYTADPLKNVRKPLDLEEEKRKILAVANTKTDPTIQTVLQEVRSLKEKLETAQVQSKTTDEHPNLIKIGELLYLNDFSHNYTQSIQNRIKRDFSLEALEDFENLQNQVIDWIGESINLYQEPSLLTKPRVLILVGPTGVGKTTTIAKLAALYGLGINGNNPLSVRMITIDNYRIAAKQQIETYGDIMQIPVSCVETYEDLRKTIAMYSQEVDLVLVDTIGKSPRDAVKLAEMKEILSACGSGAEVHLALSASTKSSDIKEIMQQYEPFNYRSIIVTKLDETSRVGNIVSALAERGKTVSFITNGQRVPQDIERATAVRFLINLEGFRINRQRIEEKFAFANRQVL</sequence>
<dbReference type="GO" id="GO:0015031">
    <property type="term" value="P:protein transport"/>
    <property type="evidence" value="ECO:0007669"/>
    <property type="project" value="UniProtKB-KW"/>
</dbReference>
<feature type="domain" description="SRP54-type proteins GTP-binding" evidence="15">
    <location>
        <begin position="188"/>
        <end position="385"/>
    </location>
</feature>
<keyword evidence="16" id="KW-0966">Cell projection</keyword>
<evidence type="ECO:0000256" key="12">
    <source>
        <dbReference type="ARBA" id="ARBA00025337"/>
    </source>
</evidence>
<reference evidence="16" key="1">
    <citation type="journal article" date="2020" name="mSystems">
        <title>Genome- and Community-Level Interaction Insights into Carbon Utilization and Element Cycling Functions of Hydrothermarchaeota in Hydrothermal Sediment.</title>
        <authorList>
            <person name="Zhou Z."/>
            <person name="Liu Y."/>
            <person name="Xu W."/>
            <person name="Pan J."/>
            <person name="Luo Z.H."/>
            <person name="Li M."/>
        </authorList>
    </citation>
    <scope>NUCLEOTIDE SEQUENCE [LARGE SCALE GENOMIC DNA]</scope>
    <source>
        <strain evidence="16">SpSt-503</strain>
    </source>
</reference>
<evidence type="ECO:0000256" key="9">
    <source>
        <dbReference type="ARBA" id="ARBA00023134"/>
    </source>
</evidence>
<evidence type="ECO:0000256" key="11">
    <source>
        <dbReference type="ARBA" id="ARBA00023225"/>
    </source>
</evidence>